<evidence type="ECO:0000313" key="1">
    <source>
        <dbReference type="EMBL" id="EKD30219.1"/>
    </source>
</evidence>
<comment type="caution">
    <text evidence="1">The sequence shown here is derived from an EMBL/GenBank/DDBJ whole genome shotgun (WGS) entry which is preliminary data.</text>
</comment>
<gene>
    <name evidence="1" type="ORF">ACD_78C00115G0003</name>
</gene>
<proteinExistence type="predicted"/>
<sequence length="419" mass="45749">MNLFKKSLYSALVFFGTITVLSIGYGAYSVMTPVISGQPLTIDIWNTMIANIDDLNTRVDTLTSGASALWSSVTGGTAYMGGKVGIGTATPNTLLHIYNTGANAEIDIQSVAWANKHWGIYNERTNNSLRFWNNDIVWEKNAVTMLSNGNMGIGTTTPAYKLDITGQNARLNNSWSTAITYFDVANAYGTTRIGTDASGVGYLGTASNLPLALYAGNTERMRINTTGNIGIGTPTPTAKLDIRGQDQVENHYMAGLIDQNSGDRKIIMRHTITNTNSYYKLSLPQTYSNHDQNGGIVTLSIVWLGRHAIASCSQEYKLVYGTYHTLVPSYLNISQASRMFSQCSPYSYSYAYDQAPDVDFWVDGTGGFLVFNIKWMHVQSTERLINIEILGQTASIPVLSYYGTSLPAGTSALAETILH</sequence>
<accession>K1YXW1</accession>
<dbReference type="AlphaFoldDB" id="K1YXW1"/>
<protein>
    <submittedName>
        <fullName evidence="1">Uncharacterized protein</fullName>
    </submittedName>
</protein>
<organism evidence="1">
    <name type="scientific">uncultured bacterium</name>
    <name type="common">gcode 4</name>
    <dbReference type="NCBI Taxonomy" id="1234023"/>
    <lineage>
        <taxon>Bacteria</taxon>
        <taxon>environmental samples</taxon>
    </lineage>
</organism>
<name>K1YXW1_9BACT</name>
<reference evidence="1" key="1">
    <citation type="journal article" date="2012" name="Science">
        <title>Fermentation, hydrogen, and sulfur metabolism in multiple uncultivated bacterial phyla.</title>
        <authorList>
            <person name="Wrighton K.C."/>
            <person name="Thomas B.C."/>
            <person name="Sharon I."/>
            <person name="Miller C.S."/>
            <person name="Castelle C.J."/>
            <person name="VerBerkmoes N.C."/>
            <person name="Wilkins M.J."/>
            <person name="Hettich R.L."/>
            <person name="Lipton M.S."/>
            <person name="Williams K.H."/>
            <person name="Long P.E."/>
            <person name="Banfield J.F."/>
        </authorList>
    </citation>
    <scope>NUCLEOTIDE SEQUENCE [LARGE SCALE GENOMIC DNA]</scope>
</reference>
<dbReference type="EMBL" id="AMFJ01034115">
    <property type="protein sequence ID" value="EKD30219.1"/>
    <property type="molecule type" value="Genomic_DNA"/>
</dbReference>